<feature type="transmembrane region" description="Helical" evidence="7">
    <location>
        <begin position="121"/>
        <end position="145"/>
    </location>
</feature>
<comment type="caution">
    <text evidence="9">The sequence shown here is derived from an EMBL/GenBank/DDBJ whole genome shotgun (WGS) entry which is preliminary data.</text>
</comment>
<feature type="transmembrane region" description="Helical" evidence="7">
    <location>
        <begin position="71"/>
        <end position="93"/>
    </location>
</feature>
<evidence type="ECO:0000256" key="2">
    <source>
        <dbReference type="ARBA" id="ARBA00022448"/>
    </source>
</evidence>
<dbReference type="SUPFAM" id="SSF161098">
    <property type="entry name" value="MetI-like"/>
    <property type="match status" value="1"/>
</dbReference>
<dbReference type="Proteomes" id="UP001244552">
    <property type="component" value="Unassembled WGS sequence"/>
</dbReference>
<evidence type="ECO:0000256" key="6">
    <source>
        <dbReference type="ARBA" id="ARBA00023136"/>
    </source>
</evidence>
<feature type="transmembrane region" description="Helical" evidence="7">
    <location>
        <begin position="185"/>
        <end position="208"/>
    </location>
</feature>
<dbReference type="RefSeq" id="WP_209986484.1">
    <property type="nucleotide sequence ID" value="NZ_JAGINO010000019.1"/>
</dbReference>
<organism evidence="9 10">
    <name type="scientific">Azospirillum picis</name>
    <dbReference type="NCBI Taxonomy" id="488438"/>
    <lineage>
        <taxon>Bacteria</taxon>
        <taxon>Pseudomonadati</taxon>
        <taxon>Pseudomonadota</taxon>
        <taxon>Alphaproteobacteria</taxon>
        <taxon>Rhodospirillales</taxon>
        <taxon>Azospirillaceae</taxon>
        <taxon>Azospirillum</taxon>
    </lineage>
</organism>
<keyword evidence="4 7" id="KW-0812">Transmembrane</keyword>
<dbReference type="Gene3D" id="1.10.3720.10">
    <property type="entry name" value="MetI-like"/>
    <property type="match status" value="1"/>
</dbReference>
<proteinExistence type="inferred from homology"/>
<keyword evidence="6 7" id="KW-0472">Membrane</keyword>
<feature type="transmembrane region" description="Helical" evidence="7">
    <location>
        <begin position="46"/>
        <end position="64"/>
    </location>
</feature>
<name>A0ABU0MPD4_9PROT</name>
<protein>
    <submittedName>
        <fullName evidence="9">NitT/TauT family transport system permease protein</fullName>
    </submittedName>
</protein>
<dbReference type="Pfam" id="PF00528">
    <property type="entry name" value="BPD_transp_1"/>
    <property type="match status" value="1"/>
</dbReference>
<evidence type="ECO:0000256" key="1">
    <source>
        <dbReference type="ARBA" id="ARBA00004651"/>
    </source>
</evidence>
<feature type="domain" description="ABC transmembrane type-1" evidence="8">
    <location>
        <begin position="67"/>
        <end position="247"/>
    </location>
</feature>
<comment type="similarity">
    <text evidence="7">Belongs to the binding-protein-dependent transport system permease family.</text>
</comment>
<dbReference type="PANTHER" id="PTHR30151">
    <property type="entry name" value="ALKANE SULFONATE ABC TRANSPORTER-RELATED, MEMBRANE SUBUNIT"/>
    <property type="match status" value="1"/>
</dbReference>
<evidence type="ECO:0000256" key="5">
    <source>
        <dbReference type="ARBA" id="ARBA00022989"/>
    </source>
</evidence>
<reference evidence="9 10" key="1">
    <citation type="submission" date="2023-07" db="EMBL/GenBank/DDBJ databases">
        <title>Genomic Encyclopedia of Type Strains, Phase IV (KMG-IV): sequencing the most valuable type-strain genomes for metagenomic binning, comparative biology and taxonomic classification.</title>
        <authorList>
            <person name="Goeker M."/>
        </authorList>
    </citation>
    <scope>NUCLEOTIDE SEQUENCE [LARGE SCALE GENOMIC DNA]</scope>
    <source>
        <strain evidence="9 10">DSM 19922</strain>
    </source>
</reference>
<evidence type="ECO:0000313" key="10">
    <source>
        <dbReference type="Proteomes" id="UP001244552"/>
    </source>
</evidence>
<keyword evidence="5 7" id="KW-1133">Transmembrane helix</keyword>
<keyword evidence="3" id="KW-1003">Cell membrane</keyword>
<evidence type="ECO:0000313" key="9">
    <source>
        <dbReference type="EMBL" id="MDQ0535068.1"/>
    </source>
</evidence>
<keyword evidence="2 7" id="KW-0813">Transport</keyword>
<sequence length="272" mass="28846">MSAPGTLRTGTTLRARAGSVLLLLLLVGGWEGYCRLAGVPALVVPLPSAVLATLWDGLASGFLLPHIARTVAEMALGLGLGCAVGFLAGVLLAEAEGLRRLLHPYVIASQVVPKLALGPLFIIWFGFGMTSTVVITALVCFFPLLENTMTGLRQVDPQKRELFRMLRATRLQTLLRLKIPAGLPVILAGVRVSVVLALVGAVVGEFIGGRTGLGASIIAAQGMMDSTMMFALFVVITALGMLAYQAAVLLERRLLRRHPSNQSTNQPTNRQG</sequence>
<feature type="transmembrane region" description="Helical" evidence="7">
    <location>
        <begin position="228"/>
        <end position="250"/>
    </location>
</feature>
<dbReference type="InterPro" id="IPR035906">
    <property type="entry name" value="MetI-like_sf"/>
</dbReference>
<dbReference type="CDD" id="cd06261">
    <property type="entry name" value="TM_PBP2"/>
    <property type="match status" value="1"/>
</dbReference>
<keyword evidence="10" id="KW-1185">Reference proteome</keyword>
<evidence type="ECO:0000256" key="3">
    <source>
        <dbReference type="ARBA" id="ARBA00022475"/>
    </source>
</evidence>
<evidence type="ECO:0000256" key="4">
    <source>
        <dbReference type="ARBA" id="ARBA00022692"/>
    </source>
</evidence>
<evidence type="ECO:0000259" key="8">
    <source>
        <dbReference type="PROSITE" id="PS50928"/>
    </source>
</evidence>
<evidence type="ECO:0000256" key="7">
    <source>
        <dbReference type="RuleBase" id="RU363032"/>
    </source>
</evidence>
<gene>
    <name evidence="9" type="ORF">QO018_003946</name>
</gene>
<accession>A0ABU0MPD4</accession>
<dbReference type="EMBL" id="JAUSVU010000015">
    <property type="protein sequence ID" value="MDQ0535068.1"/>
    <property type="molecule type" value="Genomic_DNA"/>
</dbReference>
<comment type="subcellular location">
    <subcellularLocation>
        <location evidence="1 7">Cell membrane</location>
        <topology evidence="1 7">Multi-pass membrane protein</topology>
    </subcellularLocation>
</comment>
<dbReference type="PANTHER" id="PTHR30151:SF0">
    <property type="entry name" value="ABC TRANSPORTER PERMEASE PROTEIN MJ0413-RELATED"/>
    <property type="match status" value="1"/>
</dbReference>
<dbReference type="InterPro" id="IPR000515">
    <property type="entry name" value="MetI-like"/>
</dbReference>
<dbReference type="PROSITE" id="PS50928">
    <property type="entry name" value="ABC_TM1"/>
    <property type="match status" value="1"/>
</dbReference>